<evidence type="ECO:0000313" key="4">
    <source>
        <dbReference type="Proteomes" id="UP000494256"/>
    </source>
</evidence>
<dbReference type="OrthoDB" id="10485277at2759"/>
<protein>
    <submittedName>
        <fullName evidence="1">Uncharacterized protein</fullName>
    </submittedName>
</protein>
<comment type="caution">
    <text evidence="1">The sequence shown here is derived from an EMBL/GenBank/DDBJ whole genome shotgun (WGS) entry which is preliminary data.</text>
</comment>
<dbReference type="AlphaFoldDB" id="A0A8S1A060"/>
<reference evidence="3 4" key="1">
    <citation type="submission" date="2020-04" db="EMBL/GenBank/DDBJ databases">
        <authorList>
            <person name="Wallbank WR R."/>
            <person name="Pardo Diaz C."/>
            <person name="Kozak K."/>
            <person name="Martin S."/>
            <person name="Jiggins C."/>
            <person name="Moest M."/>
            <person name="Warren A I."/>
            <person name="Byers J.R.P. K."/>
            <person name="Montejo-Kovacevich G."/>
            <person name="Yen C E."/>
        </authorList>
    </citation>
    <scope>NUCLEOTIDE SEQUENCE [LARGE SCALE GENOMIC DNA]</scope>
</reference>
<dbReference type="Proteomes" id="UP000494256">
    <property type="component" value="Unassembled WGS sequence"/>
</dbReference>
<dbReference type="EMBL" id="CADEBD010000305">
    <property type="protein sequence ID" value="CAB3238005.1"/>
    <property type="molecule type" value="Genomic_DNA"/>
</dbReference>
<organism evidence="1 4">
    <name type="scientific">Arctia plantaginis</name>
    <name type="common">Wood tiger moth</name>
    <name type="synonym">Phalaena plantaginis</name>
    <dbReference type="NCBI Taxonomy" id="874455"/>
    <lineage>
        <taxon>Eukaryota</taxon>
        <taxon>Metazoa</taxon>
        <taxon>Ecdysozoa</taxon>
        <taxon>Arthropoda</taxon>
        <taxon>Hexapoda</taxon>
        <taxon>Insecta</taxon>
        <taxon>Pterygota</taxon>
        <taxon>Neoptera</taxon>
        <taxon>Endopterygota</taxon>
        <taxon>Lepidoptera</taxon>
        <taxon>Glossata</taxon>
        <taxon>Ditrysia</taxon>
        <taxon>Noctuoidea</taxon>
        <taxon>Erebidae</taxon>
        <taxon>Arctiinae</taxon>
        <taxon>Arctia</taxon>
    </lineage>
</organism>
<name>A0A8S1A060_ARCPL</name>
<proteinExistence type="predicted"/>
<gene>
    <name evidence="2" type="ORF">APLA_LOCUS7635</name>
    <name evidence="1" type="ORF">APLA_LOCUS7992</name>
</gene>
<evidence type="ECO:0000313" key="1">
    <source>
        <dbReference type="EMBL" id="CAB3238005.1"/>
    </source>
</evidence>
<evidence type="ECO:0000313" key="3">
    <source>
        <dbReference type="Proteomes" id="UP000494106"/>
    </source>
</evidence>
<dbReference type="EMBL" id="CADEBC010000501">
    <property type="protein sequence ID" value="CAB3239002.1"/>
    <property type="molecule type" value="Genomic_DNA"/>
</dbReference>
<evidence type="ECO:0000313" key="2">
    <source>
        <dbReference type="EMBL" id="CAB3239002.1"/>
    </source>
</evidence>
<keyword evidence="3" id="KW-1185">Reference proteome</keyword>
<accession>A0A8S1A060</accession>
<sequence>MRGAPVVPANTWTHLCVRAAGCRAGLWLRGERRRQLAGMGRERGAWCGEPAVVLACAGQSGRDGRRESSERADVDAVGARLVLRRRRLPSVDVAARPERPRCAARRLRAPPRRLASRRPAVSTLLCVSSHITRLTL</sequence>
<dbReference type="Proteomes" id="UP000494106">
    <property type="component" value="Unassembled WGS sequence"/>
</dbReference>